<protein>
    <submittedName>
        <fullName evidence="3">Uncharacterized protein</fullName>
    </submittedName>
</protein>
<keyword evidence="4" id="KW-1185">Reference proteome</keyword>
<evidence type="ECO:0000313" key="3">
    <source>
        <dbReference type="EMBL" id="SOE58815.1"/>
    </source>
</evidence>
<accession>A0A2C8Z4W1</accession>
<keyword evidence="2" id="KW-1133">Transmembrane helix</keyword>
<keyword evidence="2" id="KW-0812">Transmembrane</keyword>
<reference evidence="3 4" key="1">
    <citation type="submission" date="2017-09" db="EMBL/GenBank/DDBJ databases">
        <authorList>
            <person name="Ehlers B."/>
            <person name="Leendertz F.H."/>
        </authorList>
    </citation>
    <scope>NUCLEOTIDE SEQUENCE [LARGE SCALE GENOMIC DNA]</scope>
    <source>
        <strain evidence="3 4">CGMCC 1.05381</strain>
    </source>
</reference>
<feature type="transmembrane region" description="Helical" evidence="2">
    <location>
        <begin position="80"/>
        <end position="98"/>
    </location>
</feature>
<sequence>MSDTRNFDPRFDPAFQRGYKDDGSGAPQPYRGIEALGLGAGPVGPAPLEPLESRDAAVAQAQAHPEPLPVSLQGNPWIRVLWVIAPVFVLGGVIGQAWSQTLLFSGSYASGPSGFASYVAPSVMQSVGPWMVLTGLAALVGVVFLHAVRWRAAE</sequence>
<gene>
    <name evidence="3" type="ORF">SAMN06296378_0828</name>
</gene>
<feature type="compositionally biased region" description="Basic and acidic residues" evidence="1">
    <location>
        <begin position="1"/>
        <end position="11"/>
    </location>
</feature>
<feature type="transmembrane region" description="Helical" evidence="2">
    <location>
        <begin position="127"/>
        <end position="148"/>
    </location>
</feature>
<dbReference type="Proteomes" id="UP000219440">
    <property type="component" value="Unassembled WGS sequence"/>
</dbReference>
<proteinExistence type="predicted"/>
<keyword evidence="2" id="KW-0472">Membrane</keyword>
<evidence type="ECO:0000256" key="1">
    <source>
        <dbReference type="SAM" id="MobiDB-lite"/>
    </source>
</evidence>
<organism evidence="3 4">
    <name type="scientific">Salinibacterium xinjiangense</name>
    <dbReference type="NCBI Taxonomy" id="386302"/>
    <lineage>
        <taxon>Bacteria</taxon>
        <taxon>Bacillati</taxon>
        <taxon>Actinomycetota</taxon>
        <taxon>Actinomycetes</taxon>
        <taxon>Micrococcales</taxon>
        <taxon>Microbacteriaceae</taxon>
        <taxon>Salinibacterium</taxon>
    </lineage>
</organism>
<dbReference type="RefSeq" id="WP_097059993.1">
    <property type="nucleotide sequence ID" value="NZ_BMLC01000001.1"/>
</dbReference>
<dbReference type="EMBL" id="OCST01000002">
    <property type="protein sequence ID" value="SOE58815.1"/>
    <property type="molecule type" value="Genomic_DNA"/>
</dbReference>
<dbReference type="AlphaFoldDB" id="A0A2C8Z4W1"/>
<evidence type="ECO:0000256" key="2">
    <source>
        <dbReference type="SAM" id="Phobius"/>
    </source>
</evidence>
<name>A0A2C8Z4W1_9MICO</name>
<feature type="region of interest" description="Disordered" evidence="1">
    <location>
        <begin position="1"/>
        <end position="30"/>
    </location>
</feature>
<evidence type="ECO:0000313" key="4">
    <source>
        <dbReference type="Proteomes" id="UP000219440"/>
    </source>
</evidence>
<dbReference type="OrthoDB" id="5125090at2"/>